<reference evidence="2" key="1">
    <citation type="journal article" date="2021" name="G3 (Bethesda)">
        <title>Genomic diversity, chromosomal rearrangements, and interspecies hybridization in the ogataea polymorpha species complex.</title>
        <authorList>
            <person name="Hanson S.J."/>
            <person name="Cinneide E.O."/>
            <person name="Salzberg L.I."/>
            <person name="Wolfe K.H."/>
            <person name="McGowan J."/>
            <person name="Fitzpatrick D.A."/>
            <person name="Matlin K."/>
        </authorList>
    </citation>
    <scope>NUCLEOTIDE SEQUENCE</scope>
    <source>
        <strain evidence="2">61-244</strain>
    </source>
</reference>
<sequence>MKPIYDLNKPYGVNAMNVKSIINNSVDNPQVSNTIIETQKLNPININSTTAKITEDLNINTNKVYSNTPIIYYAYNIDNEFNLKLRYKFNSQSEAANFFNISRISISRYLQKNTIFTFNSENFVLLNKMLFSEAELNEYKIIFKNASLNKEKQKLSYEDKRDLYLKTSTTAQKIYVYDLNYNLIDSYLSQKQASLNLKIPRSTLQRYLKSNKSITLDNKLTVIITNYPIITSNNTPNISQQNINSNSYDNIINIDHNINDVINHNNIKLPINSDNVIIYNENDKNNINNSIIENNNSIIEKNNSIIDNNNLNKDSIVESKIIRKSNNAVKIYSYDSNNNLITKFESVTIASQFFNVSRPTIMRYVKSKKPLVKDNIHYYLRDLPL</sequence>
<dbReference type="Proteomes" id="UP001196530">
    <property type="component" value="Unassembled WGS sequence"/>
</dbReference>
<dbReference type="Pfam" id="PF07453">
    <property type="entry name" value="NUMOD1"/>
    <property type="match status" value="3"/>
</dbReference>
<dbReference type="EMBL" id="JAHLUX010000019">
    <property type="protein sequence ID" value="KAG7815694.1"/>
    <property type="molecule type" value="Genomic_DNA"/>
</dbReference>
<evidence type="ECO:0000259" key="1">
    <source>
        <dbReference type="Pfam" id="PF07453"/>
    </source>
</evidence>
<protein>
    <recommendedName>
        <fullName evidence="1">Nuclease-associated modular DNA-binding 1 domain-containing protein</fullName>
    </recommendedName>
</protein>
<dbReference type="InterPro" id="IPR010896">
    <property type="entry name" value="NUMOD1"/>
</dbReference>
<feature type="domain" description="Nuclease-associated modular DNA-binding 1" evidence="1">
    <location>
        <begin position="330"/>
        <end position="364"/>
    </location>
</feature>
<dbReference type="InterPro" id="IPR003647">
    <property type="entry name" value="Intron_nuc_1_rpt"/>
</dbReference>
<dbReference type="SMART" id="SM00497">
    <property type="entry name" value="IENR1"/>
    <property type="match status" value="3"/>
</dbReference>
<gene>
    <name evidence="2" type="ORF">KL928_005417</name>
</gene>
<dbReference type="AlphaFoldDB" id="A0AAN6I3B6"/>
<evidence type="ECO:0000313" key="2">
    <source>
        <dbReference type="EMBL" id="KAG7815694.1"/>
    </source>
</evidence>
<proteinExistence type="predicted"/>
<dbReference type="RefSeq" id="XP_043057275.1">
    <property type="nucleotide sequence ID" value="XM_043206224.1"/>
</dbReference>
<feature type="domain" description="Nuclease-associated modular DNA-binding 1" evidence="1">
    <location>
        <begin position="173"/>
        <end position="208"/>
    </location>
</feature>
<name>A0AAN6I3B6_PICAN</name>
<organism evidence="2 3">
    <name type="scientific">Pichia angusta</name>
    <name type="common">Yeast</name>
    <name type="synonym">Hansenula polymorpha</name>
    <dbReference type="NCBI Taxonomy" id="870730"/>
    <lineage>
        <taxon>Eukaryota</taxon>
        <taxon>Fungi</taxon>
        <taxon>Dikarya</taxon>
        <taxon>Ascomycota</taxon>
        <taxon>Saccharomycotina</taxon>
        <taxon>Pichiomycetes</taxon>
        <taxon>Pichiales</taxon>
        <taxon>Pichiaceae</taxon>
        <taxon>Ogataea</taxon>
    </lineage>
</organism>
<accession>A0AAN6I3B6</accession>
<feature type="domain" description="Nuclease-associated modular DNA-binding 1" evidence="1">
    <location>
        <begin position="73"/>
        <end position="110"/>
    </location>
</feature>
<evidence type="ECO:0000313" key="3">
    <source>
        <dbReference type="Proteomes" id="UP001196530"/>
    </source>
</evidence>
<dbReference type="GeneID" id="66129468"/>
<comment type="caution">
    <text evidence="2">The sequence shown here is derived from an EMBL/GenBank/DDBJ whole genome shotgun (WGS) entry which is preliminary data.</text>
</comment>